<evidence type="ECO:0000313" key="2">
    <source>
        <dbReference type="Proteomes" id="UP001055115"/>
    </source>
</evidence>
<gene>
    <name evidence="1" type="ORF">ColSpa_07793</name>
</gene>
<name>A0AA37UPT2_9PEZI</name>
<organism evidence="1 2">
    <name type="scientific">Colletotrichum spaethianum</name>
    <dbReference type="NCBI Taxonomy" id="700344"/>
    <lineage>
        <taxon>Eukaryota</taxon>
        <taxon>Fungi</taxon>
        <taxon>Dikarya</taxon>
        <taxon>Ascomycota</taxon>
        <taxon>Pezizomycotina</taxon>
        <taxon>Sordariomycetes</taxon>
        <taxon>Hypocreomycetidae</taxon>
        <taxon>Glomerellales</taxon>
        <taxon>Glomerellaceae</taxon>
        <taxon>Colletotrichum</taxon>
        <taxon>Colletotrichum spaethianum species complex</taxon>
    </lineage>
</organism>
<dbReference type="GeneID" id="73328595"/>
<dbReference type="Proteomes" id="UP001055115">
    <property type="component" value="Unassembled WGS sequence"/>
</dbReference>
<keyword evidence="2" id="KW-1185">Reference proteome</keyword>
<comment type="caution">
    <text evidence="1">The sequence shown here is derived from an EMBL/GenBank/DDBJ whole genome shotgun (WGS) entry which is preliminary data.</text>
</comment>
<sequence>MVDTAPPDNEVIPQIPSHLVTTKNSAARFAYRATGDNITTGSVEELVFVDELDAFVPRSEVPESVTVPAAIHCLVLG</sequence>
<dbReference type="RefSeq" id="XP_049129962.1">
    <property type="nucleotide sequence ID" value="XM_049274005.1"/>
</dbReference>
<accession>A0AA37UPT2</accession>
<dbReference type="EMBL" id="BQXU01000020">
    <property type="protein sequence ID" value="GKT47612.1"/>
    <property type="molecule type" value="Genomic_DNA"/>
</dbReference>
<proteinExistence type="predicted"/>
<evidence type="ECO:0000313" key="1">
    <source>
        <dbReference type="EMBL" id="GKT47612.1"/>
    </source>
</evidence>
<protein>
    <submittedName>
        <fullName evidence="1">Uncharacterized protein</fullName>
    </submittedName>
</protein>
<dbReference type="AlphaFoldDB" id="A0AA37UPT2"/>
<reference evidence="1 2" key="1">
    <citation type="submission" date="2022-03" db="EMBL/GenBank/DDBJ databases">
        <title>Genome data of Colletotrichum spp.</title>
        <authorList>
            <person name="Utami Y.D."/>
            <person name="Hiruma K."/>
        </authorList>
    </citation>
    <scope>NUCLEOTIDE SEQUENCE [LARGE SCALE GENOMIC DNA]</scope>
    <source>
        <strain evidence="1 2">MAFF 239500</strain>
    </source>
</reference>